<proteinExistence type="predicted"/>
<accession>A0A9N8EPS3</accession>
<organism evidence="3 4">
    <name type="scientific">Seminavis robusta</name>
    <dbReference type="NCBI Taxonomy" id="568900"/>
    <lineage>
        <taxon>Eukaryota</taxon>
        <taxon>Sar</taxon>
        <taxon>Stramenopiles</taxon>
        <taxon>Ochrophyta</taxon>
        <taxon>Bacillariophyta</taxon>
        <taxon>Bacillariophyceae</taxon>
        <taxon>Bacillariophycidae</taxon>
        <taxon>Naviculales</taxon>
        <taxon>Naviculaceae</taxon>
        <taxon>Seminavis</taxon>
    </lineage>
</organism>
<comment type="caution">
    <text evidence="3">The sequence shown here is derived from an EMBL/GenBank/DDBJ whole genome shotgun (WGS) entry which is preliminary data.</text>
</comment>
<keyword evidence="1" id="KW-0175">Coiled coil</keyword>
<evidence type="ECO:0000256" key="1">
    <source>
        <dbReference type="SAM" id="Coils"/>
    </source>
</evidence>
<reference evidence="3" key="1">
    <citation type="submission" date="2020-06" db="EMBL/GenBank/DDBJ databases">
        <authorList>
            <consortium name="Plant Systems Biology data submission"/>
        </authorList>
    </citation>
    <scope>NUCLEOTIDE SEQUENCE</scope>
    <source>
        <strain evidence="3">D6</strain>
    </source>
</reference>
<name>A0A9N8EPS3_9STRA</name>
<dbReference type="Gene3D" id="1.20.5.340">
    <property type="match status" value="1"/>
</dbReference>
<keyword evidence="4" id="KW-1185">Reference proteome</keyword>
<evidence type="ECO:0000313" key="4">
    <source>
        <dbReference type="Proteomes" id="UP001153069"/>
    </source>
</evidence>
<keyword evidence="2" id="KW-0732">Signal</keyword>
<dbReference type="AlphaFoldDB" id="A0A9N8EPS3"/>
<dbReference type="EMBL" id="CAICTM010001358">
    <property type="protein sequence ID" value="CAB9522949.1"/>
    <property type="molecule type" value="Genomic_DNA"/>
</dbReference>
<feature type="chain" id="PRO_5040177628" evidence="2">
    <location>
        <begin position="27"/>
        <end position="204"/>
    </location>
</feature>
<evidence type="ECO:0000256" key="2">
    <source>
        <dbReference type="SAM" id="SignalP"/>
    </source>
</evidence>
<gene>
    <name evidence="3" type="ORF">SEMRO_1360_G266040.1</name>
</gene>
<feature type="coiled-coil region" evidence="1">
    <location>
        <begin position="131"/>
        <end position="186"/>
    </location>
</feature>
<dbReference type="Proteomes" id="UP001153069">
    <property type="component" value="Unassembled WGS sequence"/>
</dbReference>
<feature type="signal peptide" evidence="2">
    <location>
        <begin position="1"/>
        <end position="26"/>
    </location>
</feature>
<sequence length="204" mass="22062">MKLNRTFEALGCVLILTLLFPSITSADDASISACQSCKDKIPASRACVETCDNSCLVAFEEPEQVILCYQFNATCIAIVEDAADCFDDCLDDCVSESAADYGVCLTLNNGIGGCDAAACEEAKANQQAIDSGNVQGELDNLENQIDQTESDIHNLESEIEDTEEAIEDNEDEVDQLEEEAEDLVQDQLEDLGGWGVTPIDRLTD</sequence>
<protein>
    <submittedName>
        <fullName evidence="3">Uncharacterized protein</fullName>
    </submittedName>
</protein>
<evidence type="ECO:0000313" key="3">
    <source>
        <dbReference type="EMBL" id="CAB9522949.1"/>
    </source>
</evidence>